<proteinExistence type="predicted"/>
<accession>A0ABT0PLS4</accession>
<name>A0ABT0PLS4_9GAMM</name>
<dbReference type="EMBL" id="JAMFLX010000142">
    <property type="protein sequence ID" value="MCL6272337.1"/>
    <property type="molecule type" value="Genomic_DNA"/>
</dbReference>
<reference evidence="1 2" key="1">
    <citation type="submission" date="2022-05" db="EMBL/GenBank/DDBJ databases">
        <authorList>
            <person name="Park J.-S."/>
        </authorList>
    </citation>
    <scope>NUCLEOTIDE SEQUENCE [LARGE SCALE GENOMIC DNA]</scope>
    <source>
        <strain evidence="1 2">2012CJ34-2</strain>
    </source>
</reference>
<gene>
    <name evidence="1" type="ORF">M3P05_20685</name>
</gene>
<evidence type="ECO:0000313" key="1">
    <source>
        <dbReference type="EMBL" id="MCL6272337.1"/>
    </source>
</evidence>
<dbReference type="Proteomes" id="UP001203338">
    <property type="component" value="Unassembled WGS sequence"/>
</dbReference>
<feature type="non-terminal residue" evidence="1">
    <location>
        <position position="145"/>
    </location>
</feature>
<keyword evidence="2" id="KW-1185">Reference proteome</keyword>
<comment type="caution">
    <text evidence="1">The sequence shown here is derived from an EMBL/GenBank/DDBJ whole genome shotgun (WGS) entry which is preliminary data.</text>
</comment>
<organism evidence="1 2">
    <name type="scientific">Parendozoicomonas callyspongiae</name>
    <dbReference type="NCBI Taxonomy" id="2942213"/>
    <lineage>
        <taxon>Bacteria</taxon>
        <taxon>Pseudomonadati</taxon>
        <taxon>Pseudomonadota</taxon>
        <taxon>Gammaproteobacteria</taxon>
        <taxon>Oceanospirillales</taxon>
        <taxon>Endozoicomonadaceae</taxon>
        <taxon>Parendozoicomonas</taxon>
    </lineage>
</organism>
<dbReference type="RefSeq" id="WP_249702044.1">
    <property type="nucleotide sequence ID" value="NZ_JAMFLX010000142.1"/>
</dbReference>
<protein>
    <submittedName>
        <fullName evidence="1">Uncharacterized protein</fullName>
    </submittedName>
</protein>
<evidence type="ECO:0000313" key="2">
    <source>
        <dbReference type="Proteomes" id="UP001203338"/>
    </source>
</evidence>
<sequence>MCVKLINSLPKKTDKELESLKVNSKKKENFKVLEAVKNEISRRHPILANNCRGFDHVKEYGENAVMDCIPDQLGKISITEVRDIVCFKYVDNLIQIDTYENCRPRDVTIADSDDEFAKHAGKPGICFFGNLVNSETVTKEHAATL</sequence>